<sequence>MSTSARVRLVRDDDRVQVTTQSYTWTWTAAGDLLTLADRRGRTIVSGPMQPAVVTGRDGAARYMPGRLDGVDVDGERLTVTYSGVNGADVTTVSWRFEAERCWIDPVEYSMAADADVISLVYFARAPERAGDQPRPGLLCRYLIHPGISGSAAVSPVIQTQAKLDTLTWLGRGGGGAVPMRQQWGLPVHYVAGIGSSAHPVEVGAMTSKLSDAFCLGLGDLPAGDLLLRFQDERFSPVLQMHGDLWGHLRGPATFALGAPMVFTVGPAYPDAIRAYQRALVESGIVSVPAPSRRKAEAATSSQFNTWGAQLAAGKASQRFDQAGLEAIHAQLLGSGLDVGMFVIDDKWEGEYGKLEHAPDRFPEFERALADVRGHGHRIGLWAAFLRCDDPATHGLSAADLLSGPDGAPIVLGPAEAPYFLFDVTRAGVREVLRHRIAAFVAHYRPDMVKFDFGYEIPDLSQCAPSDLSFAGERLLGLALDVVVGALRAADPDIVVMYYSLSPLFAPYVDLHSLDDPWMNAQEYHAEANRRLYFSRLLGELGTPTYGSGGYDWVNQVDIWFDSVAAGPLGMLSSFTGDLSDSSCTPEHVAAHNGLVRLARRSTRFRVEAIGASGLGPVTGARSSSWVRLEDGAPVLVVLRVAGFLGAPGVREYGGLLSTDADVAVGSLDTGGLATARRIGVVPRGDGELILRFVPAGESVAVVVHTLDGGRHESSPEARDGELAIPLSTAVDGVPVTWIELVRR</sequence>
<dbReference type="SUPFAM" id="SSF51445">
    <property type="entry name" value="(Trans)glycosidases"/>
    <property type="match status" value="1"/>
</dbReference>
<dbReference type="EMBL" id="LT629791">
    <property type="protein sequence ID" value="SDU59145.1"/>
    <property type="molecule type" value="Genomic_DNA"/>
</dbReference>
<accession>A0A1H2JSY6</accession>
<evidence type="ECO:0000313" key="2">
    <source>
        <dbReference type="Proteomes" id="UP000182977"/>
    </source>
</evidence>
<dbReference type="InterPro" id="IPR013785">
    <property type="entry name" value="Aldolase_TIM"/>
</dbReference>
<protein>
    <recommendedName>
        <fullName evidence="3">Alpha-galactosidase</fullName>
    </recommendedName>
</protein>
<dbReference type="AlphaFoldDB" id="A0A1H2JSY6"/>
<evidence type="ECO:0000313" key="1">
    <source>
        <dbReference type="EMBL" id="SDU59145.1"/>
    </source>
</evidence>
<gene>
    <name evidence="1" type="ORF">SAMN04488563_3009</name>
</gene>
<dbReference type="InterPro" id="IPR017853">
    <property type="entry name" value="GH"/>
</dbReference>
<reference evidence="2" key="1">
    <citation type="submission" date="2016-10" db="EMBL/GenBank/DDBJ databases">
        <authorList>
            <person name="Varghese N."/>
            <person name="Submissions S."/>
        </authorList>
    </citation>
    <scope>NUCLEOTIDE SEQUENCE [LARGE SCALE GENOMIC DNA]</scope>
    <source>
        <strain evidence="2">DSM 45079</strain>
    </source>
</reference>
<keyword evidence="2" id="KW-1185">Reference proteome</keyword>
<dbReference type="STRING" id="419479.SAMN04488563_3009"/>
<dbReference type="Gene3D" id="3.20.20.70">
    <property type="entry name" value="Aldolase class I"/>
    <property type="match status" value="1"/>
</dbReference>
<name>A0A1H2JSY6_9ACTN</name>
<dbReference type="OrthoDB" id="176168at2"/>
<organism evidence="1 2">
    <name type="scientific">Jiangella alkaliphila</name>
    <dbReference type="NCBI Taxonomy" id="419479"/>
    <lineage>
        <taxon>Bacteria</taxon>
        <taxon>Bacillati</taxon>
        <taxon>Actinomycetota</taxon>
        <taxon>Actinomycetes</taxon>
        <taxon>Jiangellales</taxon>
        <taxon>Jiangellaceae</taxon>
        <taxon>Jiangella</taxon>
    </lineage>
</organism>
<dbReference type="Proteomes" id="UP000182977">
    <property type="component" value="Chromosome I"/>
</dbReference>
<proteinExistence type="predicted"/>
<dbReference type="RefSeq" id="WP_046767322.1">
    <property type="nucleotide sequence ID" value="NZ_KQ061221.1"/>
</dbReference>
<evidence type="ECO:0008006" key="3">
    <source>
        <dbReference type="Google" id="ProtNLM"/>
    </source>
</evidence>